<dbReference type="InterPro" id="IPR013328">
    <property type="entry name" value="6PGD_dom2"/>
</dbReference>
<name>A0A830BE36_9LAMI</name>
<accession>A0A830BE36</accession>
<keyword evidence="4" id="KW-1185">Reference proteome</keyword>
<dbReference type="PANTHER" id="PTHR43060:SF17">
    <property type="entry name" value="L-THREONATE DEHYDROGENASE"/>
    <property type="match status" value="1"/>
</dbReference>
<organism evidence="3 4">
    <name type="scientific">Phtheirospermum japonicum</name>
    <dbReference type="NCBI Taxonomy" id="374723"/>
    <lineage>
        <taxon>Eukaryota</taxon>
        <taxon>Viridiplantae</taxon>
        <taxon>Streptophyta</taxon>
        <taxon>Embryophyta</taxon>
        <taxon>Tracheophyta</taxon>
        <taxon>Spermatophyta</taxon>
        <taxon>Magnoliopsida</taxon>
        <taxon>eudicotyledons</taxon>
        <taxon>Gunneridae</taxon>
        <taxon>Pentapetalae</taxon>
        <taxon>asterids</taxon>
        <taxon>lamiids</taxon>
        <taxon>Lamiales</taxon>
        <taxon>Orobanchaceae</taxon>
        <taxon>Orobanchaceae incertae sedis</taxon>
        <taxon>Phtheirospermum</taxon>
    </lineage>
</organism>
<dbReference type="SUPFAM" id="SSF48179">
    <property type="entry name" value="6-phosphogluconate dehydrogenase C-terminal domain-like"/>
    <property type="match status" value="1"/>
</dbReference>
<proteinExistence type="predicted"/>
<feature type="domain" description="3-hydroxyisobutyrate dehydrogenase-like NAD-binding" evidence="2">
    <location>
        <begin position="354"/>
        <end position="455"/>
    </location>
</feature>
<evidence type="ECO:0000259" key="1">
    <source>
        <dbReference type="Pfam" id="PF03446"/>
    </source>
</evidence>
<dbReference type="InterPro" id="IPR029154">
    <property type="entry name" value="HIBADH-like_NADP-bd"/>
</dbReference>
<gene>
    <name evidence="3" type="ORF">PHJA_000728800</name>
</gene>
<dbReference type="InterPro" id="IPR036291">
    <property type="entry name" value="NAD(P)-bd_dom_sf"/>
</dbReference>
<evidence type="ECO:0000313" key="3">
    <source>
        <dbReference type="EMBL" id="GFP85850.1"/>
    </source>
</evidence>
<dbReference type="GO" id="GO:0050661">
    <property type="term" value="F:NADP binding"/>
    <property type="evidence" value="ECO:0007669"/>
    <property type="project" value="InterPro"/>
</dbReference>
<dbReference type="SUPFAM" id="SSF51735">
    <property type="entry name" value="NAD(P)-binding Rossmann-fold domains"/>
    <property type="match status" value="2"/>
</dbReference>
<comment type="caution">
    <text evidence="3">The sequence shown here is derived from an EMBL/GenBank/DDBJ whole genome shotgun (WGS) entry which is preliminary data.</text>
</comment>
<dbReference type="GO" id="GO:0051287">
    <property type="term" value="F:NAD binding"/>
    <property type="evidence" value="ECO:0007669"/>
    <property type="project" value="InterPro"/>
</dbReference>
<dbReference type="Pfam" id="PF03446">
    <property type="entry name" value="NAD_binding_2"/>
    <property type="match status" value="2"/>
</dbReference>
<evidence type="ECO:0000259" key="2">
    <source>
        <dbReference type="Pfam" id="PF14833"/>
    </source>
</evidence>
<feature type="domain" description="6-phosphogluconate dehydrogenase NADP-binding" evidence="1">
    <location>
        <begin position="189"/>
        <end position="347"/>
    </location>
</feature>
<reference evidence="3" key="1">
    <citation type="submission" date="2020-07" db="EMBL/GenBank/DDBJ databases">
        <title>Ethylene signaling mediates host invasion by parasitic plants.</title>
        <authorList>
            <person name="Yoshida S."/>
        </authorList>
    </citation>
    <scope>NUCLEOTIDE SEQUENCE</scope>
    <source>
        <strain evidence="3">Okayama</strain>
    </source>
</reference>
<dbReference type="EMBL" id="BMAC01000114">
    <property type="protein sequence ID" value="GFP85850.1"/>
    <property type="molecule type" value="Genomic_DNA"/>
</dbReference>
<feature type="domain" description="6-phosphogluconate dehydrogenase NADP-binding" evidence="1">
    <location>
        <begin position="6"/>
        <end position="89"/>
    </location>
</feature>
<dbReference type="Gene3D" id="1.10.1040.10">
    <property type="entry name" value="N-(1-d-carboxylethyl)-l-norvaline Dehydrogenase, domain 2"/>
    <property type="match status" value="1"/>
</dbReference>
<evidence type="ECO:0000313" key="4">
    <source>
        <dbReference type="Proteomes" id="UP000653305"/>
    </source>
</evidence>
<dbReference type="Proteomes" id="UP000653305">
    <property type="component" value="Unassembled WGS sequence"/>
</dbReference>
<dbReference type="InterPro" id="IPR002204">
    <property type="entry name" value="3-OH-isobutyrate_DH-rel_CS"/>
</dbReference>
<dbReference type="PANTHER" id="PTHR43060">
    <property type="entry name" value="3-HYDROXYISOBUTYRATE DEHYDROGENASE-LIKE 1, MITOCHONDRIAL-RELATED"/>
    <property type="match status" value="1"/>
</dbReference>
<dbReference type="InterPro" id="IPR006115">
    <property type="entry name" value="6PGDH_NADP-bd"/>
</dbReference>
<protein>
    <submittedName>
        <fullName evidence="3">Uncharacterized oxidoreductase ygbj</fullName>
    </submittedName>
</protein>
<dbReference type="Gene3D" id="3.40.50.720">
    <property type="entry name" value="NAD(P)-binding Rossmann-like Domain"/>
    <property type="match status" value="2"/>
</dbReference>
<dbReference type="Pfam" id="PF14833">
    <property type="entry name" value="NAD_binding_11"/>
    <property type="match status" value="1"/>
</dbReference>
<dbReference type="AlphaFoldDB" id="A0A830BE36"/>
<dbReference type="OrthoDB" id="48988at2759"/>
<sequence>MGQRAVGFVGLDQVSLELAASLLRSGYAVQAFETSSQLMDDFSALGGKKCANLIETGNGVNALVTLVSHVDQIEDMFYGDEGVLKEEYKMDVVDMYVLMAVSEASNGSFMGVVLEMAKSLIFPLPLLTVAHQQILAGSHGAKDDDVDTPLLKVWERLSGVKILEADDEKTYNPEELANQLSTKSKTVKRIGFIGLGAMGFGMATHLLKSNFSVLGYDVYKPTLSRFENEGGIAGSNPADVSKDVDVLVIMVTNEYQAESVLFGDNGAVAALPSGASLILSSTVSPAFVSQLERRLQNEQKNLKLVDAPVSGGVKRAADGTLTMMASGADEALEHAGSVLSALSEKLYIINGGCGAGSCVKMINQLLAGVHIASAAEAIAFGARLGLNTRFLFDVITHSGGTSWMFENRGPHMIENDYTPLSALDIFVKDLGIVSRESVSRRVPLHVSNVAHQLFLSGV</sequence>
<dbReference type="GO" id="GO:0016616">
    <property type="term" value="F:oxidoreductase activity, acting on the CH-OH group of donors, NAD or NADP as acceptor"/>
    <property type="evidence" value="ECO:0007669"/>
    <property type="project" value="UniProtKB-ARBA"/>
</dbReference>
<dbReference type="InterPro" id="IPR008927">
    <property type="entry name" value="6-PGluconate_DH-like_C_sf"/>
</dbReference>
<dbReference type="PROSITE" id="PS00895">
    <property type="entry name" value="3_HYDROXYISOBUT_DH"/>
    <property type="match status" value="1"/>
</dbReference>